<keyword evidence="1" id="KW-0812">Transmembrane</keyword>
<feature type="transmembrane region" description="Helical" evidence="1">
    <location>
        <begin position="70"/>
        <end position="89"/>
    </location>
</feature>
<proteinExistence type="predicted"/>
<dbReference type="EMBL" id="JSAM01000110">
    <property type="protein sequence ID" value="KIA76666.1"/>
    <property type="molecule type" value="Genomic_DNA"/>
</dbReference>
<protein>
    <recommendedName>
        <fullName evidence="4">Transmembrane protein</fullName>
    </recommendedName>
</protein>
<gene>
    <name evidence="2" type="ORF">DB43_HO00050</name>
</gene>
<name>A0A0C1BZ37_9BACT</name>
<organism evidence="2 3">
    <name type="scientific">Parachlamydia acanthamoebae</name>
    <dbReference type="NCBI Taxonomy" id="83552"/>
    <lineage>
        <taxon>Bacteria</taxon>
        <taxon>Pseudomonadati</taxon>
        <taxon>Chlamydiota</taxon>
        <taxon>Chlamydiia</taxon>
        <taxon>Parachlamydiales</taxon>
        <taxon>Parachlamydiaceae</taxon>
        <taxon>Parachlamydia</taxon>
    </lineage>
</organism>
<dbReference type="PATRIC" id="fig|83552.4.peg.2214"/>
<keyword evidence="1" id="KW-0472">Membrane</keyword>
<sequence length="200" mass="22673">MILSIDGNSCNAQAYVQSIYFNGISMIKIRTSIDPAFKRKKLLRGTLIAGCGALILFAGMFLPPLQLGKWGLWIFLVGTLLIALGLLPYRRLTLLETTPNELILEQDALYFNQRGHPALMIPLESVEKLTCGKERDQIGLFVSLKRPLPQKVQLLSNRLDNESCQWVGNTSAIFFPHFSRRSCNYLIEEFQEIHSLDEDE</sequence>
<dbReference type="AlphaFoldDB" id="A0A0C1BZ37"/>
<feature type="transmembrane region" description="Helical" evidence="1">
    <location>
        <begin position="42"/>
        <end position="64"/>
    </location>
</feature>
<evidence type="ECO:0000313" key="3">
    <source>
        <dbReference type="Proteomes" id="UP000031307"/>
    </source>
</evidence>
<keyword evidence="1" id="KW-1133">Transmembrane helix</keyword>
<evidence type="ECO:0000313" key="2">
    <source>
        <dbReference type="EMBL" id="KIA76666.1"/>
    </source>
</evidence>
<dbReference type="OMA" id="YPLAEDH"/>
<dbReference type="Proteomes" id="UP000031307">
    <property type="component" value="Unassembled WGS sequence"/>
</dbReference>
<comment type="caution">
    <text evidence="2">The sequence shown here is derived from an EMBL/GenBank/DDBJ whole genome shotgun (WGS) entry which is preliminary data.</text>
</comment>
<evidence type="ECO:0008006" key="4">
    <source>
        <dbReference type="Google" id="ProtNLM"/>
    </source>
</evidence>
<evidence type="ECO:0000256" key="1">
    <source>
        <dbReference type="SAM" id="Phobius"/>
    </source>
</evidence>
<reference evidence="2 3" key="1">
    <citation type="journal article" date="2014" name="Mol. Biol. Evol.">
        <title>Massive expansion of Ubiquitination-related gene families within the Chlamydiae.</title>
        <authorList>
            <person name="Domman D."/>
            <person name="Collingro A."/>
            <person name="Lagkouvardos I."/>
            <person name="Gehre L."/>
            <person name="Weinmaier T."/>
            <person name="Rattei T."/>
            <person name="Subtil A."/>
            <person name="Horn M."/>
        </authorList>
    </citation>
    <scope>NUCLEOTIDE SEQUENCE [LARGE SCALE GENOMIC DNA]</scope>
    <source>
        <strain evidence="2 3">OEW1</strain>
    </source>
</reference>
<accession>A0A0C1BZ37</accession>